<evidence type="ECO:0000313" key="5">
    <source>
        <dbReference type="Proteomes" id="UP001147746"/>
    </source>
</evidence>
<gene>
    <name evidence="4" type="ORF">N7476_000910</name>
</gene>
<dbReference type="InterPro" id="IPR054710">
    <property type="entry name" value="Tri101-like_N"/>
</dbReference>
<dbReference type="AlphaFoldDB" id="A0A9W9KXR4"/>
<reference evidence="4" key="2">
    <citation type="journal article" date="2023" name="IMA Fungus">
        <title>Comparative genomic study of the Penicillium genus elucidates a diverse pangenome and 15 lateral gene transfer events.</title>
        <authorList>
            <person name="Petersen C."/>
            <person name="Sorensen T."/>
            <person name="Nielsen M.R."/>
            <person name="Sondergaard T.E."/>
            <person name="Sorensen J.L."/>
            <person name="Fitzpatrick D.A."/>
            <person name="Frisvad J.C."/>
            <person name="Nielsen K.L."/>
        </authorList>
    </citation>
    <scope>NUCLEOTIDE SEQUENCE</scope>
    <source>
        <strain evidence="4">IBT 21472</strain>
    </source>
</reference>
<evidence type="ECO:0000313" key="4">
    <source>
        <dbReference type="EMBL" id="KAJ5331127.1"/>
    </source>
</evidence>
<name>A0A9W9KXR4_9EURO</name>
<dbReference type="Gene3D" id="3.30.559.10">
    <property type="entry name" value="Chloramphenicol acetyltransferase-like domain"/>
    <property type="match status" value="2"/>
</dbReference>
<feature type="domain" description="Trichothecene 3-O-acetyltransferase-like N-terminal" evidence="3">
    <location>
        <begin position="23"/>
        <end position="174"/>
    </location>
</feature>
<evidence type="ECO:0000256" key="2">
    <source>
        <dbReference type="ARBA" id="ARBA00023315"/>
    </source>
</evidence>
<evidence type="ECO:0000256" key="1">
    <source>
        <dbReference type="ARBA" id="ARBA00022679"/>
    </source>
</evidence>
<proteinExistence type="predicted"/>
<dbReference type="PANTHER" id="PTHR31642">
    <property type="entry name" value="TRICHOTHECENE 3-O-ACETYLTRANSFERASE"/>
    <property type="match status" value="1"/>
</dbReference>
<keyword evidence="2" id="KW-0012">Acyltransferase</keyword>
<dbReference type="Pfam" id="PF22664">
    <property type="entry name" value="TRI-like_N"/>
    <property type="match status" value="1"/>
</dbReference>
<comment type="caution">
    <text evidence="4">The sequence shown here is derived from an EMBL/GenBank/DDBJ whole genome shotgun (WGS) entry which is preliminary data.</text>
</comment>
<dbReference type="PANTHER" id="PTHR31642:SF310">
    <property type="entry name" value="FATTY ALCOHOL:CAFFEOYL-COA ACYLTRANSFERASE"/>
    <property type="match status" value="1"/>
</dbReference>
<dbReference type="GO" id="GO:0016747">
    <property type="term" value="F:acyltransferase activity, transferring groups other than amino-acyl groups"/>
    <property type="evidence" value="ECO:0007669"/>
    <property type="project" value="TreeGrafter"/>
</dbReference>
<dbReference type="Proteomes" id="UP001147746">
    <property type="component" value="Unassembled WGS sequence"/>
</dbReference>
<dbReference type="Pfam" id="PF02458">
    <property type="entry name" value="Transferase"/>
    <property type="match status" value="1"/>
</dbReference>
<keyword evidence="5" id="KW-1185">Reference proteome</keyword>
<accession>A0A9W9KXR4</accession>
<dbReference type="InterPro" id="IPR023213">
    <property type="entry name" value="CAT-like_dom_sf"/>
</dbReference>
<dbReference type="InterPro" id="IPR050317">
    <property type="entry name" value="Plant_Fungal_Acyltransferase"/>
</dbReference>
<organism evidence="4 5">
    <name type="scientific">Penicillium atrosanguineum</name>
    <dbReference type="NCBI Taxonomy" id="1132637"/>
    <lineage>
        <taxon>Eukaryota</taxon>
        <taxon>Fungi</taxon>
        <taxon>Dikarya</taxon>
        <taxon>Ascomycota</taxon>
        <taxon>Pezizomycotina</taxon>
        <taxon>Eurotiomycetes</taxon>
        <taxon>Eurotiomycetidae</taxon>
        <taxon>Eurotiales</taxon>
        <taxon>Aspergillaceae</taxon>
        <taxon>Penicillium</taxon>
    </lineage>
</organism>
<reference evidence="4" key="1">
    <citation type="submission" date="2022-12" db="EMBL/GenBank/DDBJ databases">
        <authorList>
            <person name="Petersen C."/>
        </authorList>
    </citation>
    <scope>NUCLEOTIDE SEQUENCE</scope>
    <source>
        <strain evidence="4">IBT 21472</strain>
    </source>
</reference>
<evidence type="ECO:0000259" key="3">
    <source>
        <dbReference type="Pfam" id="PF22664"/>
    </source>
</evidence>
<protein>
    <recommendedName>
        <fullName evidence="3">Trichothecene 3-O-acetyltransferase-like N-terminal domain-containing protein</fullName>
    </recommendedName>
</protein>
<sequence length="515" mass="57496">MTIQHEIRQTVSPLDFVPPLNYVRLVFPLPLKSNVDDKIVFNDLHHALHKTFVQEPWVSGKAFRQSPNTPGWRPGQIEMRYRQYSLHDPLPYQLRYLKLETDWTYDDFKAAGFPSGVFPEELLLLDAPRLGDVDVAGADIFLAQANFLSGGVLLALTVSHSTMDAGAMIGLMKLWAENFRELRGRDEGGRVAPTPYTSIDRDHNQPDRIWEKETAQRILKNSPDDPWLRALVCLDLGQDNDGPTGCEEGQKAAIEEETQTNERVMLNRVVFLSGPDLAALQKECAAESVLPGTPPLSISDAIQALLWRVLMKARVSAADARSKPLRDDISVFETPVDVRSTFGQGFPPAYLGNCFLMNTARMPLSELLDPSTSLGRIAQAIRQGAARLDGDAVQDAYGLLRATGDLSRVQGRFVERPDSSDVLVSNIIFLPLEEINFGDQYFSNGGTPQALRVLHGQYAARVRLAHVLPRNKKHGGIEVSVNLFEDEFEYLDRDGQFNRYLVSIEPCRLARADCV</sequence>
<keyword evidence="1" id="KW-0808">Transferase</keyword>
<dbReference type="EMBL" id="JAPZBO010000001">
    <property type="protein sequence ID" value="KAJ5331127.1"/>
    <property type="molecule type" value="Genomic_DNA"/>
</dbReference>